<keyword evidence="2" id="KW-0129">CBS domain</keyword>
<evidence type="ECO:0000259" key="3">
    <source>
        <dbReference type="PROSITE" id="PS51371"/>
    </source>
</evidence>
<evidence type="ECO:0000313" key="5">
    <source>
        <dbReference type="Proteomes" id="UP000294299"/>
    </source>
</evidence>
<dbReference type="SUPFAM" id="SSF54631">
    <property type="entry name" value="CBS-domain pair"/>
    <property type="match status" value="2"/>
</dbReference>
<dbReference type="Gene3D" id="3.10.580.10">
    <property type="entry name" value="CBS-domain"/>
    <property type="match status" value="2"/>
</dbReference>
<dbReference type="OrthoDB" id="8919at2157"/>
<organism evidence="4 5">
    <name type="scientific">Candidatus Nitrosocosmicus franklandianus</name>
    <dbReference type="NCBI Taxonomy" id="1798806"/>
    <lineage>
        <taxon>Archaea</taxon>
        <taxon>Nitrososphaerota</taxon>
        <taxon>Nitrososphaeria</taxon>
        <taxon>Nitrososphaerales</taxon>
        <taxon>Nitrososphaeraceae</taxon>
        <taxon>Candidatus Nitrosocosmicus</taxon>
    </lineage>
</organism>
<dbReference type="EMBL" id="LR216287">
    <property type="protein sequence ID" value="VFJ12385.1"/>
    <property type="molecule type" value="Genomic_DNA"/>
</dbReference>
<evidence type="ECO:0000256" key="1">
    <source>
        <dbReference type="ARBA" id="ARBA00022737"/>
    </source>
</evidence>
<dbReference type="InterPro" id="IPR046342">
    <property type="entry name" value="CBS_dom_sf"/>
</dbReference>
<dbReference type="AlphaFoldDB" id="A0A484I9L2"/>
<gene>
    <name evidence="4" type="ORF">NFRAN_0064</name>
</gene>
<dbReference type="InterPro" id="IPR000644">
    <property type="entry name" value="CBS_dom"/>
</dbReference>
<proteinExistence type="predicted"/>
<dbReference type="SMART" id="SM00116">
    <property type="entry name" value="CBS"/>
    <property type="match status" value="4"/>
</dbReference>
<dbReference type="RefSeq" id="WP_134482533.1">
    <property type="nucleotide sequence ID" value="NZ_LR216287.1"/>
</dbReference>
<dbReference type="GeneID" id="39419662"/>
<sequence length="408" mass="46197">MISQEISRDLYDSLMEVHSRNIKEFVENPILTKEDVPISKIIGMMLKEDVHEVFIQLPGKSISCINIRDILSSTHIETLKSSTVGRPIPTLTENDNLGTAARLMNLQRLKSLPVVIDQDGNQDQEIIGQISSKRIMQYIYDTISKKKTNLQSKITAADIMTPTLITINPSDKFDTAKGMMKKESIDHLPVVENRRDSSVVIKGMITSTHILQTLIPAESIGRRSLGSDYELKSNQEVMGLADKNVVTVKPNDNITTTINTLLKTNSTYTMVQSSDDVLGIITYRDIISLLGEQTQRELPVYIIGMPDDPFDSELIKSKFYNIVEFLSKITPKIEEARCRIKAIESEGSQKKRYEVTANIFTANKRYIYTSKKNWDLVSIFDDIKEGLRNQIGSEKDDKQKASIRYPQE</sequence>
<protein>
    <submittedName>
        <fullName evidence="4">Inosine 5'-monophosphate dehydrogenase</fullName>
    </submittedName>
</protein>
<dbReference type="CDD" id="cd02205">
    <property type="entry name" value="CBS_pair_SF"/>
    <property type="match status" value="1"/>
</dbReference>
<reference evidence="4 5" key="1">
    <citation type="submission" date="2019-02" db="EMBL/GenBank/DDBJ databases">
        <authorList>
            <person name="Lehtovirta-Morley E L."/>
        </authorList>
    </citation>
    <scope>NUCLEOTIDE SEQUENCE [LARGE SCALE GENOMIC DNA]</scope>
    <source>
        <strain evidence="4">NFRAN1</strain>
    </source>
</reference>
<feature type="domain" description="CBS" evidence="3">
    <location>
        <begin position="84"/>
        <end position="145"/>
    </location>
</feature>
<feature type="domain" description="CBS" evidence="3">
    <location>
        <begin position="241"/>
        <end position="298"/>
    </location>
</feature>
<dbReference type="PROSITE" id="PS51371">
    <property type="entry name" value="CBS"/>
    <property type="match status" value="3"/>
</dbReference>
<dbReference type="Proteomes" id="UP000294299">
    <property type="component" value="Chromosome NFRAN"/>
</dbReference>
<dbReference type="InterPro" id="IPR051462">
    <property type="entry name" value="CBS_domain-containing"/>
</dbReference>
<evidence type="ECO:0000313" key="4">
    <source>
        <dbReference type="EMBL" id="VFJ12385.1"/>
    </source>
</evidence>
<accession>A0A484I9L2</accession>
<name>A0A484I9L2_9ARCH</name>
<keyword evidence="1" id="KW-0677">Repeat</keyword>
<dbReference type="PANTHER" id="PTHR48108">
    <property type="entry name" value="CBS DOMAIN-CONTAINING PROTEIN CBSX2, CHLOROPLASTIC"/>
    <property type="match status" value="1"/>
</dbReference>
<feature type="domain" description="CBS" evidence="3">
    <location>
        <begin position="160"/>
        <end position="220"/>
    </location>
</feature>
<dbReference type="Pfam" id="PF00571">
    <property type="entry name" value="CBS"/>
    <property type="match status" value="3"/>
</dbReference>
<evidence type="ECO:0000256" key="2">
    <source>
        <dbReference type="PROSITE-ProRule" id="PRU00703"/>
    </source>
</evidence>
<keyword evidence="5" id="KW-1185">Reference proteome</keyword>
<dbReference type="PANTHER" id="PTHR48108:SF33">
    <property type="entry name" value="METHYLATED PROTEIN MJ0556"/>
    <property type="match status" value="1"/>
</dbReference>
<dbReference type="KEGG" id="nfn:NFRAN_0064"/>